<dbReference type="KEGG" id="rml:FF011L_09130"/>
<dbReference type="OrthoDB" id="284399at2"/>
<proteinExistence type="predicted"/>
<feature type="compositionally biased region" description="Basic and acidic residues" evidence="1">
    <location>
        <begin position="1"/>
        <end position="18"/>
    </location>
</feature>
<dbReference type="RefSeq" id="WP_145350435.1">
    <property type="nucleotide sequence ID" value="NZ_CP036262.1"/>
</dbReference>
<evidence type="ECO:0008006" key="4">
    <source>
        <dbReference type="Google" id="ProtNLM"/>
    </source>
</evidence>
<feature type="region of interest" description="Disordered" evidence="1">
    <location>
        <begin position="1"/>
        <end position="30"/>
    </location>
</feature>
<organism evidence="2 3">
    <name type="scientific">Roseimaritima multifibrata</name>
    <dbReference type="NCBI Taxonomy" id="1930274"/>
    <lineage>
        <taxon>Bacteria</taxon>
        <taxon>Pseudomonadati</taxon>
        <taxon>Planctomycetota</taxon>
        <taxon>Planctomycetia</taxon>
        <taxon>Pirellulales</taxon>
        <taxon>Pirellulaceae</taxon>
        <taxon>Roseimaritima</taxon>
    </lineage>
</organism>
<evidence type="ECO:0000313" key="2">
    <source>
        <dbReference type="EMBL" id="QDS92176.1"/>
    </source>
</evidence>
<name>A0A517MBC3_9BACT</name>
<dbReference type="EMBL" id="CP036262">
    <property type="protein sequence ID" value="QDS92176.1"/>
    <property type="molecule type" value="Genomic_DNA"/>
</dbReference>
<accession>A0A517MBC3</accession>
<reference evidence="2 3" key="1">
    <citation type="submission" date="2019-02" db="EMBL/GenBank/DDBJ databases">
        <title>Deep-cultivation of Planctomycetes and their phenomic and genomic characterization uncovers novel biology.</title>
        <authorList>
            <person name="Wiegand S."/>
            <person name="Jogler M."/>
            <person name="Boedeker C."/>
            <person name="Pinto D."/>
            <person name="Vollmers J."/>
            <person name="Rivas-Marin E."/>
            <person name="Kohn T."/>
            <person name="Peeters S.H."/>
            <person name="Heuer A."/>
            <person name="Rast P."/>
            <person name="Oberbeckmann S."/>
            <person name="Bunk B."/>
            <person name="Jeske O."/>
            <person name="Meyerdierks A."/>
            <person name="Storesund J.E."/>
            <person name="Kallscheuer N."/>
            <person name="Luecker S."/>
            <person name="Lage O.M."/>
            <person name="Pohl T."/>
            <person name="Merkel B.J."/>
            <person name="Hornburger P."/>
            <person name="Mueller R.-W."/>
            <person name="Bruemmer F."/>
            <person name="Labrenz M."/>
            <person name="Spormann A.M."/>
            <person name="Op den Camp H."/>
            <person name="Overmann J."/>
            <person name="Amann R."/>
            <person name="Jetten M.S.M."/>
            <person name="Mascher T."/>
            <person name="Medema M.H."/>
            <person name="Devos D.P."/>
            <person name="Kaster A.-K."/>
            <person name="Ovreas L."/>
            <person name="Rohde M."/>
            <person name="Galperin M.Y."/>
            <person name="Jogler C."/>
        </authorList>
    </citation>
    <scope>NUCLEOTIDE SEQUENCE [LARGE SCALE GENOMIC DNA]</scope>
    <source>
        <strain evidence="2 3">FF011L</strain>
    </source>
</reference>
<dbReference type="AlphaFoldDB" id="A0A517MBC3"/>
<dbReference type="Proteomes" id="UP000320672">
    <property type="component" value="Chromosome"/>
</dbReference>
<keyword evidence="3" id="KW-1185">Reference proteome</keyword>
<sequence>MLDTLHEKYEQVRDEASERTGVGQPDTRNAGIGMTESAVAFAAALGATLVARELLEATWRTTLDRDPPKNPASHEVAWKEAVLWGAVSGALVGVARIASRRLSTDAVRKLRS</sequence>
<evidence type="ECO:0000256" key="1">
    <source>
        <dbReference type="SAM" id="MobiDB-lite"/>
    </source>
</evidence>
<dbReference type="InterPro" id="IPR025329">
    <property type="entry name" value="DUF4235"/>
</dbReference>
<gene>
    <name evidence="2" type="ORF">FF011L_09130</name>
</gene>
<protein>
    <recommendedName>
        <fullName evidence="4">DUF4235 domain-containing protein</fullName>
    </recommendedName>
</protein>
<evidence type="ECO:0000313" key="3">
    <source>
        <dbReference type="Proteomes" id="UP000320672"/>
    </source>
</evidence>
<dbReference type="Pfam" id="PF14019">
    <property type="entry name" value="DUF4235"/>
    <property type="match status" value="1"/>
</dbReference>